<dbReference type="Gene3D" id="1.10.10.10">
    <property type="entry name" value="Winged helix-like DNA-binding domain superfamily/Winged helix DNA-binding domain"/>
    <property type="match status" value="1"/>
</dbReference>
<name>A0A1I2LT15_9GAMM</name>
<dbReference type="GO" id="GO:0005829">
    <property type="term" value="C:cytosol"/>
    <property type="evidence" value="ECO:0007669"/>
    <property type="project" value="TreeGrafter"/>
</dbReference>
<dbReference type="GO" id="GO:0032993">
    <property type="term" value="C:protein-DNA complex"/>
    <property type="evidence" value="ECO:0007669"/>
    <property type="project" value="TreeGrafter"/>
</dbReference>
<sequence length="236" mass="27000">MSATTKTILIVEDEHKLAQLLLEYMEMAGYQAYCLHDGDQVIPWINTHQADLLILDLMLPGKHGDILCREIRRYSDVPIIMATARVEEADRLKGLEIGADDYVCKPYSLKEMVARVKAILRRMDSNSSQGTSQKKLNNLFDVNPAKMSISVYGQPLDLTPVEFRLLEHFIAYANIVFSRDDLLNVIYDDYRLVSERTVDSHIKNLRKKIHPHVPDRELIRSIYGAGYIFETDASSN</sequence>
<dbReference type="STRING" id="1045558.SAMN05216175_101194"/>
<accession>A0A1I2LT15</accession>
<dbReference type="Pfam" id="PF00072">
    <property type="entry name" value="Response_reg"/>
    <property type="match status" value="1"/>
</dbReference>
<dbReference type="EMBL" id="FOOU01000001">
    <property type="protein sequence ID" value="SFF81570.1"/>
    <property type="molecule type" value="Genomic_DNA"/>
</dbReference>
<dbReference type="InterPro" id="IPR016032">
    <property type="entry name" value="Sig_transdc_resp-reg_C-effctor"/>
</dbReference>
<dbReference type="AlphaFoldDB" id="A0A1I2LT15"/>
<keyword evidence="3" id="KW-0805">Transcription regulation</keyword>
<protein>
    <submittedName>
        <fullName evidence="10">Two-component system, OmpR family, response regulator BaeR</fullName>
    </submittedName>
</protein>
<dbReference type="SMART" id="SM00862">
    <property type="entry name" value="Trans_reg_C"/>
    <property type="match status" value="1"/>
</dbReference>
<dbReference type="InterPro" id="IPR011006">
    <property type="entry name" value="CheY-like_superfamily"/>
</dbReference>
<dbReference type="Gene3D" id="6.10.250.690">
    <property type="match status" value="1"/>
</dbReference>
<evidence type="ECO:0000256" key="5">
    <source>
        <dbReference type="ARBA" id="ARBA00023163"/>
    </source>
</evidence>
<evidence type="ECO:0000256" key="3">
    <source>
        <dbReference type="ARBA" id="ARBA00023015"/>
    </source>
</evidence>
<gene>
    <name evidence="10" type="ORF">SAMN05216175_101194</name>
</gene>
<dbReference type="GO" id="GO:0006355">
    <property type="term" value="P:regulation of DNA-templated transcription"/>
    <property type="evidence" value="ECO:0007669"/>
    <property type="project" value="InterPro"/>
</dbReference>
<organism evidence="10 11">
    <name type="scientific">Neptunomonas qingdaonensis</name>
    <dbReference type="NCBI Taxonomy" id="1045558"/>
    <lineage>
        <taxon>Bacteria</taxon>
        <taxon>Pseudomonadati</taxon>
        <taxon>Pseudomonadota</taxon>
        <taxon>Gammaproteobacteria</taxon>
        <taxon>Oceanospirillales</taxon>
        <taxon>Oceanospirillaceae</taxon>
        <taxon>Neptunomonas</taxon>
    </lineage>
</organism>
<dbReference type="Pfam" id="PF00486">
    <property type="entry name" value="Trans_reg_C"/>
    <property type="match status" value="1"/>
</dbReference>
<dbReference type="InterPro" id="IPR039420">
    <property type="entry name" value="WalR-like"/>
</dbReference>
<dbReference type="GO" id="GO:0000156">
    <property type="term" value="F:phosphorelay response regulator activity"/>
    <property type="evidence" value="ECO:0007669"/>
    <property type="project" value="TreeGrafter"/>
</dbReference>
<reference evidence="11" key="1">
    <citation type="submission" date="2016-10" db="EMBL/GenBank/DDBJ databases">
        <authorList>
            <person name="Varghese N."/>
            <person name="Submissions S."/>
        </authorList>
    </citation>
    <scope>NUCLEOTIDE SEQUENCE [LARGE SCALE GENOMIC DNA]</scope>
    <source>
        <strain evidence="11">CGMCC 1.10971</strain>
    </source>
</reference>
<evidence type="ECO:0000313" key="10">
    <source>
        <dbReference type="EMBL" id="SFF81570.1"/>
    </source>
</evidence>
<dbReference type="SUPFAM" id="SSF52172">
    <property type="entry name" value="CheY-like"/>
    <property type="match status" value="1"/>
</dbReference>
<dbReference type="SUPFAM" id="SSF46894">
    <property type="entry name" value="C-terminal effector domain of the bipartite response regulators"/>
    <property type="match status" value="1"/>
</dbReference>
<evidence type="ECO:0000259" key="9">
    <source>
        <dbReference type="PROSITE" id="PS51755"/>
    </source>
</evidence>
<keyword evidence="2" id="KW-0902">Two-component regulatory system</keyword>
<feature type="domain" description="Response regulatory" evidence="8">
    <location>
        <begin position="7"/>
        <end position="120"/>
    </location>
</feature>
<dbReference type="InterPro" id="IPR001789">
    <property type="entry name" value="Sig_transdc_resp-reg_receiver"/>
</dbReference>
<dbReference type="Gene3D" id="3.40.50.2300">
    <property type="match status" value="1"/>
</dbReference>
<dbReference type="SMART" id="SM00448">
    <property type="entry name" value="REC"/>
    <property type="match status" value="1"/>
</dbReference>
<proteinExistence type="predicted"/>
<dbReference type="PANTHER" id="PTHR48111:SF4">
    <property type="entry name" value="DNA-BINDING DUAL TRANSCRIPTIONAL REGULATOR OMPR"/>
    <property type="match status" value="1"/>
</dbReference>
<evidence type="ECO:0000256" key="4">
    <source>
        <dbReference type="ARBA" id="ARBA00023125"/>
    </source>
</evidence>
<keyword evidence="1 6" id="KW-0597">Phosphoprotein</keyword>
<evidence type="ECO:0000313" key="11">
    <source>
        <dbReference type="Proteomes" id="UP000198623"/>
    </source>
</evidence>
<dbReference type="CDD" id="cd00383">
    <property type="entry name" value="trans_reg_C"/>
    <property type="match status" value="1"/>
</dbReference>
<feature type="domain" description="OmpR/PhoB-type" evidence="9">
    <location>
        <begin position="131"/>
        <end position="231"/>
    </location>
</feature>
<keyword evidence="5" id="KW-0804">Transcription</keyword>
<evidence type="ECO:0000256" key="7">
    <source>
        <dbReference type="PROSITE-ProRule" id="PRU01091"/>
    </source>
</evidence>
<dbReference type="PROSITE" id="PS50110">
    <property type="entry name" value="RESPONSE_REGULATORY"/>
    <property type="match status" value="1"/>
</dbReference>
<evidence type="ECO:0000259" key="8">
    <source>
        <dbReference type="PROSITE" id="PS50110"/>
    </source>
</evidence>
<keyword evidence="4 7" id="KW-0238">DNA-binding</keyword>
<dbReference type="GO" id="GO:0000976">
    <property type="term" value="F:transcription cis-regulatory region binding"/>
    <property type="evidence" value="ECO:0007669"/>
    <property type="project" value="TreeGrafter"/>
</dbReference>
<dbReference type="Proteomes" id="UP000198623">
    <property type="component" value="Unassembled WGS sequence"/>
</dbReference>
<evidence type="ECO:0000256" key="2">
    <source>
        <dbReference type="ARBA" id="ARBA00023012"/>
    </source>
</evidence>
<dbReference type="RefSeq" id="WP_090723227.1">
    <property type="nucleotide sequence ID" value="NZ_FOOU01000001.1"/>
</dbReference>
<dbReference type="PROSITE" id="PS51755">
    <property type="entry name" value="OMPR_PHOB"/>
    <property type="match status" value="1"/>
</dbReference>
<dbReference type="InterPro" id="IPR001867">
    <property type="entry name" value="OmpR/PhoB-type_DNA-bd"/>
</dbReference>
<evidence type="ECO:0000256" key="1">
    <source>
        <dbReference type="ARBA" id="ARBA00022553"/>
    </source>
</evidence>
<evidence type="ECO:0000256" key="6">
    <source>
        <dbReference type="PROSITE-ProRule" id="PRU00169"/>
    </source>
</evidence>
<feature type="DNA-binding region" description="OmpR/PhoB-type" evidence="7">
    <location>
        <begin position="131"/>
        <end position="231"/>
    </location>
</feature>
<dbReference type="PANTHER" id="PTHR48111">
    <property type="entry name" value="REGULATOR OF RPOS"/>
    <property type="match status" value="1"/>
</dbReference>
<dbReference type="InterPro" id="IPR036388">
    <property type="entry name" value="WH-like_DNA-bd_sf"/>
</dbReference>
<keyword evidence="11" id="KW-1185">Reference proteome</keyword>
<dbReference type="OrthoDB" id="9802426at2"/>
<feature type="modified residue" description="4-aspartylphosphate" evidence="6">
    <location>
        <position position="56"/>
    </location>
</feature>